<dbReference type="EMBL" id="UINC01146156">
    <property type="protein sequence ID" value="SVD36722.1"/>
    <property type="molecule type" value="Genomic_DNA"/>
</dbReference>
<evidence type="ECO:0000313" key="2">
    <source>
        <dbReference type="EMBL" id="SVD36722.1"/>
    </source>
</evidence>
<dbReference type="SUPFAM" id="SSF53756">
    <property type="entry name" value="UDP-Glycosyltransferase/glycogen phosphorylase"/>
    <property type="match status" value="1"/>
</dbReference>
<evidence type="ECO:0000259" key="1">
    <source>
        <dbReference type="Pfam" id="PF13439"/>
    </source>
</evidence>
<gene>
    <name evidence="2" type="ORF">METZ01_LOCUS389576</name>
</gene>
<dbReference type="Gene3D" id="3.40.50.2000">
    <property type="entry name" value="Glycogen Phosphorylase B"/>
    <property type="match status" value="1"/>
</dbReference>
<feature type="non-terminal residue" evidence="2">
    <location>
        <position position="245"/>
    </location>
</feature>
<dbReference type="Pfam" id="PF13439">
    <property type="entry name" value="Glyco_transf_4"/>
    <property type="match status" value="1"/>
</dbReference>
<dbReference type="InterPro" id="IPR028098">
    <property type="entry name" value="Glyco_trans_4-like_N"/>
</dbReference>
<accession>A0A382UR85</accession>
<feature type="domain" description="Glycosyltransferase subfamily 4-like N-terminal" evidence="1">
    <location>
        <begin position="23"/>
        <end position="189"/>
    </location>
</feature>
<proteinExistence type="predicted"/>
<organism evidence="2">
    <name type="scientific">marine metagenome</name>
    <dbReference type="NCBI Taxonomy" id="408172"/>
    <lineage>
        <taxon>unclassified sequences</taxon>
        <taxon>metagenomes</taxon>
        <taxon>ecological metagenomes</taxon>
    </lineage>
</organism>
<sequence length="245" mass="27805">MNLILLSDCYHPIISSGSIIMGDLAKELEVRGNQVTVVTFSPDLTKSFDDGSLDSIRIIRIRVPTRNYGMIGRLIAEITYSARIKKILKQVGNLKCDAVICYSPSIFFGDAVKWIKEIFDVKAYLILRDIFPKWVVDAGIIRKGLLYRFFKYIETKLYKNADLIGIESRSDISYFLQYVTKEKVEVLNNWGSPLDIRDIESTMKTESINKEKINILYGGNMGDAQDLLSLVKSIDTNILSDKAII</sequence>
<reference evidence="2" key="1">
    <citation type="submission" date="2018-05" db="EMBL/GenBank/DDBJ databases">
        <authorList>
            <person name="Lanie J.A."/>
            <person name="Ng W.-L."/>
            <person name="Kazmierczak K.M."/>
            <person name="Andrzejewski T.M."/>
            <person name="Davidsen T.M."/>
            <person name="Wayne K.J."/>
            <person name="Tettelin H."/>
            <person name="Glass J.I."/>
            <person name="Rusch D."/>
            <person name="Podicherti R."/>
            <person name="Tsui H.-C.T."/>
            <person name="Winkler M.E."/>
        </authorList>
    </citation>
    <scope>NUCLEOTIDE SEQUENCE</scope>
</reference>
<dbReference type="CDD" id="cd03794">
    <property type="entry name" value="GT4_WbuB-like"/>
    <property type="match status" value="1"/>
</dbReference>
<name>A0A382UR85_9ZZZZ</name>
<dbReference type="AlphaFoldDB" id="A0A382UR85"/>
<protein>
    <recommendedName>
        <fullName evidence="1">Glycosyltransferase subfamily 4-like N-terminal domain-containing protein</fullName>
    </recommendedName>
</protein>